<dbReference type="Pfam" id="PF10502">
    <property type="entry name" value="Peptidase_S26"/>
    <property type="match status" value="1"/>
</dbReference>
<dbReference type="NCBIfam" id="TIGR02227">
    <property type="entry name" value="sigpep_I_bact"/>
    <property type="match status" value="1"/>
</dbReference>
<comment type="subcellular location">
    <subcellularLocation>
        <location evidence="9">Membrane</location>
        <topology evidence="9">Multi-pass membrane protein</topology>
    </subcellularLocation>
</comment>
<keyword evidence="8" id="KW-0812">Transmembrane</keyword>
<dbReference type="GO" id="GO:0009003">
    <property type="term" value="F:signal peptidase activity"/>
    <property type="evidence" value="ECO:0007669"/>
    <property type="project" value="UniProtKB-EC"/>
</dbReference>
<evidence type="ECO:0000256" key="7">
    <source>
        <dbReference type="PIRSR" id="PIRSR600223-1"/>
    </source>
</evidence>
<feature type="transmembrane region" description="Helical" evidence="8">
    <location>
        <begin position="48"/>
        <end position="67"/>
    </location>
</feature>
<dbReference type="SUPFAM" id="SSF51306">
    <property type="entry name" value="LexA/Signal peptidase"/>
    <property type="match status" value="1"/>
</dbReference>
<dbReference type="Gene3D" id="2.10.109.10">
    <property type="entry name" value="Umud Fragment, subunit A"/>
    <property type="match status" value="1"/>
</dbReference>
<dbReference type="RefSeq" id="WP_192028151.1">
    <property type="nucleotide sequence ID" value="NZ_JACYTR010000004.1"/>
</dbReference>
<comment type="catalytic activity">
    <reaction evidence="1 8">
        <text>Cleavage of hydrophobic, N-terminal signal or leader sequences from secreted and periplasmic proteins.</text>
        <dbReference type="EC" id="3.4.21.89"/>
    </reaction>
</comment>
<dbReference type="PROSITE" id="PS00760">
    <property type="entry name" value="SPASE_I_2"/>
    <property type="match status" value="1"/>
</dbReference>
<dbReference type="CDD" id="cd06530">
    <property type="entry name" value="S26_SPase_I"/>
    <property type="match status" value="1"/>
</dbReference>
<dbReference type="InterPro" id="IPR000223">
    <property type="entry name" value="Pept_S26A_signal_pept_1"/>
</dbReference>
<reference evidence="11 12" key="1">
    <citation type="submission" date="2020-09" db="EMBL/GenBank/DDBJ databases">
        <title>Pseudoxanthomonas sp. CAU 1598 isolated from sand of Yaerae Beach.</title>
        <authorList>
            <person name="Kim W."/>
        </authorList>
    </citation>
    <scope>NUCLEOTIDE SEQUENCE [LARGE SCALE GENOMIC DNA]</scope>
    <source>
        <strain evidence="11 12">CAU 1598</strain>
    </source>
</reference>
<dbReference type="InterPro" id="IPR019533">
    <property type="entry name" value="Peptidase_S26"/>
</dbReference>
<dbReference type="InterPro" id="IPR019758">
    <property type="entry name" value="Pept_S26A_signal_pept_1_CS"/>
</dbReference>
<dbReference type="InterPro" id="IPR019756">
    <property type="entry name" value="Pept_S26A_signal_pept_1_Ser-AS"/>
</dbReference>
<dbReference type="Proteomes" id="UP000613768">
    <property type="component" value="Unassembled WGS sequence"/>
</dbReference>
<dbReference type="PRINTS" id="PR00727">
    <property type="entry name" value="LEADERPTASE"/>
</dbReference>
<gene>
    <name evidence="11" type="primary">lepB</name>
    <name evidence="11" type="ORF">IFO71_03555</name>
</gene>
<dbReference type="PANTHER" id="PTHR43390:SF1">
    <property type="entry name" value="CHLOROPLAST PROCESSING PEPTIDASE"/>
    <property type="match status" value="1"/>
</dbReference>
<dbReference type="PANTHER" id="PTHR43390">
    <property type="entry name" value="SIGNAL PEPTIDASE I"/>
    <property type="match status" value="1"/>
</dbReference>
<evidence type="ECO:0000256" key="1">
    <source>
        <dbReference type="ARBA" id="ARBA00000677"/>
    </source>
</evidence>
<dbReference type="GO" id="GO:0004252">
    <property type="term" value="F:serine-type endopeptidase activity"/>
    <property type="evidence" value="ECO:0007669"/>
    <property type="project" value="InterPro"/>
</dbReference>
<keyword evidence="12" id="KW-1185">Reference proteome</keyword>
<protein>
    <recommendedName>
        <fullName evidence="4 8">Signal peptidase I</fullName>
        <ecNumber evidence="3 8">3.4.21.89</ecNumber>
    </recommendedName>
</protein>
<comment type="similarity">
    <text evidence="2 9">Belongs to the peptidase S26 family.</text>
</comment>
<evidence type="ECO:0000256" key="8">
    <source>
        <dbReference type="RuleBase" id="RU003993"/>
    </source>
</evidence>
<evidence type="ECO:0000313" key="11">
    <source>
        <dbReference type="EMBL" id="MBD8524810.1"/>
    </source>
</evidence>
<dbReference type="GO" id="GO:0016020">
    <property type="term" value="C:membrane"/>
    <property type="evidence" value="ECO:0007669"/>
    <property type="project" value="UniProtKB-SubCell"/>
</dbReference>
<dbReference type="GO" id="GO:0006465">
    <property type="term" value="P:signal peptide processing"/>
    <property type="evidence" value="ECO:0007669"/>
    <property type="project" value="InterPro"/>
</dbReference>
<evidence type="ECO:0000256" key="6">
    <source>
        <dbReference type="ARBA" id="ARBA00022801"/>
    </source>
</evidence>
<evidence type="ECO:0000256" key="5">
    <source>
        <dbReference type="ARBA" id="ARBA00022670"/>
    </source>
</evidence>
<name>A0AAW3ZHB3_9GAMM</name>
<dbReference type="PROSITE" id="PS00761">
    <property type="entry name" value="SPASE_I_3"/>
    <property type="match status" value="1"/>
</dbReference>
<evidence type="ECO:0000256" key="9">
    <source>
        <dbReference type="RuleBase" id="RU362042"/>
    </source>
</evidence>
<evidence type="ECO:0000256" key="2">
    <source>
        <dbReference type="ARBA" id="ARBA00009370"/>
    </source>
</evidence>
<feature type="active site" evidence="7">
    <location>
        <position position="76"/>
    </location>
</feature>
<evidence type="ECO:0000259" key="10">
    <source>
        <dbReference type="Pfam" id="PF10502"/>
    </source>
</evidence>
<keyword evidence="5 8" id="KW-0645">Protease</keyword>
<dbReference type="InterPro" id="IPR036286">
    <property type="entry name" value="LexA/Signal_pep-like_sf"/>
</dbReference>
<proteinExistence type="inferred from homology"/>
<sequence>MRLDFATLLTALAALTGLIWLADAMFFAKRRAEIAAGAEVAEPVIVEYARSFFPVIFIVLLIRSFLFEPFRIPSSSMMPTLLIGDFIAVNKFSYGLKLPVLDYEFLDLGSPERGDVVVFRYPGYTCPEQKERSGSPCGHAWRPVPAQDYIKRIVGLPGDSIAYRGKRIFVNGKPVQVAEQGRYVGVGSGRGSTGHEIYSEQLDATEHLLLVDPLRFDSRGENEWVVPEGHYFVMGDNRDNSEDSRFWGFVPDRNLVGKASLIWMNLDLDEMRMDFTRVGTVIH</sequence>
<evidence type="ECO:0000256" key="3">
    <source>
        <dbReference type="ARBA" id="ARBA00013208"/>
    </source>
</evidence>
<evidence type="ECO:0000313" key="12">
    <source>
        <dbReference type="Proteomes" id="UP000613768"/>
    </source>
</evidence>
<evidence type="ECO:0000256" key="4">
    <source>
        <dbReference type="ARBA" id="ARBA00019232"/>
    </source>
</evidence>
<comment type="caution">
    <text evidence="9">Lacks conserved residue(s) required for the propagation of feature annotation.</text>
</comment>
<dbReference type="PROSITE" id="PS00501">
    <property type="entry name" value="SPASE_I_1"/>
    <property type="match status" value="1"/>
</dbReference>
<feature type="active site" evidence="7">
    <location>
        <position position="151"/>
    </location>
</feature>
<feature type="domain" description="Peptidase S26" evidence="10">
    <location>
        <begin position="46"/>
        <end position="264"/>
    </location>
</feature>
<dbReference type="EC" id="3.4.21.89" evidence="3 8"/>
<dbReference type="InterPro" id="IPR019757">
    <property type="entry name" value="Pept_S26A_signal_pept_1_Lys-AS"/>
</dbReference>
<keyword evidence="8" id="KW-1133">Transmembrane helix</keyword>
<keyword evidence="8" id="KW-0472">Membrane</keyword>
<dbReference type="EMBL" id="JACYTR010000004">
    <property type="protein sequence ID" value="MBD8524810.1"/>
    <property type="molecule type" value="Genomic_DNA"/>
</dbReference>
<keyword evidence="6 8" id="KW-0378">Hydrolase</keyword>
<dbReference type="AlphaFoldDB" id="A0AAW3ZHB3"/>
<organism evidence="11 12">
    <name type="scientific">Pseudomarimonas arenosa</name>
    <dbReference type="NCBI Taxonomy" id="2774145"/>
    <lineage>
        <taxon>Bacteria</taxon>
        <taxon>Pseudomonadati</taxon>
        <taxon>Pseudomonadota</taxon>
        <taxon>Gammaproteobacteria</taxon>
        <taxon>Lysobacterales</taxon>
        <taxon>Lysobacteraceae</taxon>
        <taxon>Pseudomarimonas</taxon>
    </lineage>
</organism>
<comment type="caution">
    <text evidence="11">The sequence shown here is derived from an EMBL/GenBank/DDBJ whole genome shotgun (WGS) entry which is preliminary data.</text>
</comment>
<accession>A0AAW3ZHB3</accession>